<evidence type="ECO:0000313" key="7">
    <source>
        <dbReference type="EMBL" id="XCB22789.1"/>
    </source>
</evidence>
<dbReference type="NCBIfam" id="TIGR03302">
    <property type="entry name" value="OM_YfiO"/>
    <property type="match status" value="1"/>
</dbReference>
<proteinExistence type="predicted"/>
<feature type="compositionally biased region" description="Low complexity" evidence="4">
    <location>
        <begin position="454"/>
        <end position="478"/>
    </location>
</feature>
<feature type="region of interest" description="Disordered" evidence="4">
    <location>
        <begin position="454"/>
        <end position="573"/>
    </location>
</feature>
<reference evidence="7" key="1">
    <citation type="submission" date="2023-08" db="EMBL/GenBank/DDBJ databases">
        <authorList>
            <person name="Messyasz A."/>
            <person name="Mannisto M.K."/>
            <person name="Kerkhof L.J."/>
            <person name="Haggblom M."/>
        </authorList>
    </citation>
    <scope>NUCLEOTIDE SEQUENCE</scope>
    <source>
        <strain evidence="7">M8UP39</strain>
    </source>
</reference>
<feature type="region of interest" description="Disordered" evidence="4">
    <location>
        <begin position="37"/>
        <end position="88"/>
    </location>
</feature>
<dbReference type="AlphaFoldDB" id="A0AAU7Z2R4"/>
<feature type="compositionally biased region" description="Polar residues" evidence="4">
    <location>
        <begin position="37"/>
        <end position="58"/>
    </location>
</feature>
<evidence type="ECO:0000256" key="4">
    <source>
        <dbReference type="SAM" id="MobiDB-lite"/>
    </source>
</evidence>
<organism evidence="7">
    <name type="scientific">Tunturiibacter gelidiferens</name>
    <dbReference type="NCBI Taxonomy" id="3069689"/>
    <lineage>
        <taxon>Bacteria</taxon>
        <taxon>Pseudomonadati</taxon>
        <taxon>Acidobacteriota</taxon>
        <taxon>Terriglobia</taxon>
        <taxon>Terriglobales</taxon>
        <taxon>Acidobacteriaceae</taxon>
        <taxon>Tunturiibacter</taxon>
    </lineage>
</organism>
<dbReference type="KEGG" id="tgi:RBB81_02390"/>
<dbReference type="Pfam" id="PF13525">
    <property type="entry name" value="YfiO"/>
    <property type="match status" value="1"/>
</dbReference>
<dbReference type="InterPro" id="IPR011990">
    <property type="entry name" value="TPR-like_helical_dom_sf"/>
</dbReference>
<evidence type="ECO:0000256" key="3">
    <source>
        <dbReference type="ARBA" id="ARBA00023237"/>
    </source>
</evidence>
<feature type="region of interest" description="Disordered" evidence="4">
    <location>
        <begin position="403"/>
        <end position="439"/>
    </location>
</feature>
<feature type="compositionally biased region" description="Basic and acidic residues" evidence="4">
    <location>
        <begin position="547"/>
        <end position="559"/>
    </location>
</feature>
<dbReference type="InterPro" id="IPR039565">
    <property type="entry name" value="BamD-like"/>
</dbReference>
<evidence type="ECO:0000256" key="1">
    <source>
        <dbReference type="ARBA" id="ARBA00022729"/>
    </source>
</evidence>
<feature type="chain" id="PRO_5043448214" evidence="5">
    <location>
        <begin position="33"/>
        <end position="573"/>
    </location>
</feature>
<protein>
    <submittedName>
        <fullName evidence="7">Outer membrane protein assembly factor BamD</fullName>
    </submittedName>
</protein>
<dbReference type="EMBL" id="CP132938">
    <property type="protein sequence ID" value="XCB22789.1"/>
    <property type="molecule type" value="Genomic_DNA"/>
</dbReference>
<keyword evidence="2" id="KW-0472">Membrane</keyword>
<evidence type="ECO:0000256" key="5">
    <source>
        <dbReference type="SAM" id="SignalP"/>
    </source>
</evidence>
<keyword evidence="3" id="KW-0998">Cell outer membrane</keyword>
<feature type="domain" description="Outer membrane lipoprotein BamD-like" evidence="6">
    <location>
        <begin position="93"/>
        <end position="279"/>
    </location>
</feature>
<feature type="compositionally biased region" description="Basic and acidic residues" evidence="4">
    <location>
        <begin position="60"/>
        <end position="88"/>
    </location>
</feature>
<evidence type="ECO:0000259" key="6">
    <source>
        <dbReference type="Pfam" id="PF13525"/>
    </source>
</evidence>
<feature type="signal peptide" evidence="5">
    <location>
        <begin position="1"/>
        <end position="32"/>
    </location>
</feature>
<feature type="compositionally biased region" description="Low complexity" evidence="4">
    <location>
        <begin position="412"/>
        <end position="439"/>
    </location>
</feature>
<evidence type="ECO:0000256" key="2">
    <source>
        <dbReference type="ARBA" id="ARBA00023136"/>
    </source>
</evidence>
<dbReference type="RefSeq" id="WP_183791345.1">
    <property type="nucleotide sequence ID" value="NZ_CP132938.1"/>
</dbReference>
<gene>
    <name evidence="7" type="primary">bamD</name>
    <name evidence="7" type="ORF">RBB81_02390</name>
</gene>
<dbReference type="InterPro" id="IPR017689">
    <property type="entry name" value="BamD"/>
</dbReference>
<sequence length="573" mass="61300">MNKRSFFPTLRAGTLAGVAIASLMFGSIGAMAQVNGSSQTTTDANGQQHESVTLSATPPDNKKDKVVQSKDTKKELRKEKTMKPAEKPDAKLPDKVLYDKAVDATKRGHFDVARLDLQTLLNTYPDSQYQMKAKLAIGDSWYKEGGTAALTQAEQEYKDFITFFPNAPEAAEAQMRVGDIYFRQMDKPDRDYAKATHAEEEYRLMLQQFPESTLVPQAKQRLREVQEVMATREANIAAFYQTHNNYPATIARFQTVVDTYPQYSHMDDVLVGLGDAYEAEARFVRTMKLPEAGKARLEKIYDDEAIAAYSKVVLEHSASPHVEDARDRLDAMNVKIPQPTPEQIAASVALENSRRQYRLQDRARLLVLHQPDVVMAARDGEPTLADPAPTIAPHVVNQIKTDFNDALSPNGPAAAKPATTTADAATPTADGAAPTAPAAPAAPLALSDVPAADAGAASGASSTTSISGAAPTPPASSGNRIGGVEILNSGASGTTVPDNGGLKAVGPTNSTPLPAAEKAAAAPDAVNDIKPGTQPAAQAGNANGKNKKPEFDKSDESDSKHKKKKGLNKLNPF</sequence>
<accession>A0AAU7Z2R4</accession>
<name>A0AAU7Z2R4_9BACT</name>
<feature type="compositionally biased region" description="Low complexity" evidence="4">
    <location>
        <begin position="512"/>
        <end position="544"/>
    </location>
</feature>
<dbReference type="Gene3D" id="1.25.40.10">
    <property type="entry name" value="Tetratricopeptide repeat domain"/>
    <property type="match status" value="1"/>
</dbReference>
<reference evidence="7" key="2">
    <citation type="journal article" date="2024" name="Environ. Microbiol.">
        <title>Genome analysis and description of Tunturibacter gen. nov. expands the diversity of Terriglobia in tundra soils.</title>
        <authorList>
            <person name="Messyasz A."/>
            <person name="Mannisto M.K."/>
            <person name="Kerkhof L.J."/>
            <person name="Haggblom M.M."/>
        </authorList>
    </citation>
    <scope>NUCLEOTIDE SEQUENCE</scope>
    <source>
        <strain evidence="7">M8UP39</strain>
    </source>
</reference>
<keyword evidence="1 5" id="KW-0732">Signal</keyword>